<keyword evidence="1" id="KW-0812">Transmembrane</keyword>
<evidence type="ECO:0000313" key="3">
    <source>
        <dbReference type="Proteomes" id="UP000886812"/>
    </source>
</evidence>
<evidence type="ECO:0000313" key="2">
    <source>
        <dbReference type="EMBL" id="HIV04054.1"/>
    </source>
</evidence>
<feature type="transmembrane region" description="Helical" evidence="1">
    <location>
        <begin position="452"/>
        <end position="472"/>
    </location>
</feature>
<dbReference type="Proteomes" id="UP000886812">
    <property type="component" value="Unassembled WGS sequence"/>
</dbReference>
<dbReference type="EMBL" id="DVOG01000071">
    <property type="protein sequence ID" value="HIV04054.1"/>
    <property type="molecule type" value="Genomic_DNA"/>
</dbReference>
<sequence length="1062" mass="113025">MNALISFCLRKRVTVLLLTALLVACSVFVIRKIPVDVFPELKVPRVTIQTEASGLSAEEVERYVTIPVESAMNGTAGVKSVRSSSGGGLSFVWVDFDWDTDIYLARQIVAERLSGVRAALPQNVSPELAPIVSVTGEIMLIALTPDASAKNLPETEKKQLMLDMRQLAEYRLRNRLLAVPGVGQVTVLGGRLPEYQVIYDPAKLRQAKISFADLTAAVEAAGSAAPAGYLENAAGMELPIQQESRVETTEHLRRALVPAHLSGTAKIEDLAEVRIDGAPRRGNAGFLGDDAVILSVQKVPGANTQELTRALDQAVREFSVSQLPPGMALHADAYRQSDFIEMSLANGAETLITAGIVVMLVIFLTLLNVRTALVTLAAMPLSVLFAMMLFPAFGIAVNIMTLGGLAVAVGDVVDNAIIFVEIAWRKLSRNAALPPRERKSKYAVLMAAKDEILGAIGASSAIILLVFSPVLFLSGLEGQFFRPLGISFMLAFAMSLLVAVTVIPALCSLAFREKKNAGKADGGNGESFSVRRIRMLYAPALDFCMRRAKAVVAGTLALTAGALALAGTFGASFLPPFNEDCYTVFINTVPGTSLDETERIARTCARNIEKIDGVLSVAQRTGRAENDEHAEPVSASELLVRVDLEKDQRRLREEIRDVIEGIPGTSTMIGYPLAHRISAALSGSNSEMAINIYGTELPQIRAAALKAKEILDAMPEAAEARANREVLVDTIGIRYDREILGAFGLTAADAAAQVSAAFNGLTLGEVIRNQDRWNIVMRLAPEARASLDDVRSLELIGGNGKSIRLGDAAVVSREEITNLILRDGTMRKAMISCNPAPDSNIGDLVDACREKLDPAMHALGCTVEYAGTIQARESAAQRLYLLGAGIFVAVLFLLSVSLGSLRSAAIALVNIPLCVIGGIAAVFLASPGTLASVFSGHYVAPILSVASIVGFVTVVGFGVRSGLILLSRYRDLYKSGMSSAEAVRAGSLERVVPIIMTSLTTELGLLPLILAIDEPGGELLGPLAVVQFGGLISATLLSLLVIPAAAMLVAPKTPFVRKQEDA</sequence>
<dbReference type="GO" id="GO:0005886">
    <property type="term" value="C:plasma membrane"/>
    <property type="evidence" value="ECO:0007669"/>
    <property type="project" value="TreeGrafter"/>
</dbReference>
<dbReference type="InterPro" id="IPR001036">
    <property type="entry name" value="Acrflvin-R"/>
</dbReference>
<organism evidence="2 3">
    <name type="scientific">Candidatus Spyradosoma merdigallinarum</name>
    <dbReference type="NCBI Taxonomy" id="2840950"/>
    <lineage>
        <taxon>Bacteria</taxon>
        <taxon>Pseudomonadati</taxon>
        <taxon>Verrucomicrobiota</taxon>
        <taxon>Opitutia</taxon>
        <taxon>Opitutia incertae sedis</taxon>
        <taxon>Candidatus Spyradosoma</taxon>
    </lineage>
</organism>
<feature type="transmembrane region" description="Helical" evidence="1">
    <location>
        <begin position="402"/>
        <end position="424"/>
    </location>
</feature>
<feature type="transmembrane region" description="Helical" evidence="1">
    <location>
        <begin position="987"/>
        <end position="1012"/>
    </location>
</feature>
<feature type="transmembrane region" description="Helical" evidence="1">
    <location>
        <begin position="376"/>
        <end position="396"/>
    </location>
</feature>
<dbReference type="Gene3D" id="1.20.1640.10">
    <property type="entry name" value="Multidrug efflux transporter AcrB transmembrane domain"/>
    <property type="match status" value="2"/>
</dbReference>
<gene>
    <name evidence="2" type="ORF">IAC75_02750</name>
</gene>
<feature type="transmembrane region" description="Helical" evidence="1">
    <location>
        <begin position="905"/>
        <end position="926"/>
    </location>
</feature>
<protein>
    <submittedName>
        <fullName evidence="2">Efflux RND transporter permease subunit</fullName>
    </submittedName>
</protein>
<dbReference type="Gene3D" id="3.30.70.1430">
    <property type="entry name" value="Multidrug efflux transporter AcrB pore domain"/>
    <property type="match status" value="2"/>
</dbReference>
<feature type="transmembrane region" description="Helical" evidence="1">
    <location>
        <begin position="938"/>
        <end position="966"/>
    </location>
</feature>
<dbReference type="SUPFAM" id="SSF82693">
    <property type="entry name" value="Multidrug efflux transporter AcrB pore domain, PN1, PN2, PC1 and PC2 subdomains"/>
    <property type="match status" value="2"/>
</dbReference>
<dbReference type="PANTHER" id="PTHR32063:SF4">
    <property type="entry name" value="SLR6043 PROTEIN"/>
    <property type="match status" value="1"/>
</dbReference>
<feature type="transmembrane region" description="Helical" evidence="1">
    <location>
        <begin position="351"/>
        <end position="369"/>
    </location>
</feature>
<feature type="transmembrane region" description="Helical" evidence="1">
    <location>
        <begin position="879"/>
        <end position="898"/>
    </location>
</feature>
<feature type="transmembrane region" description="Helical" evidence="1">
    <location>
        <begin position="550"/>
        <end position="574"/>
    </location>
</feature>
<keyword evidence="1" id="KW-1133">Transmembrane helix</keyword>
<dbReference type="InterPro" id="IPR027463">
    <property type="entry name" value="AcrB_DN_DC_subdom"/>
</dbReference>
<dbReference type="GO" id="GO:0042910">
    <property type="term" value="F:xenobiotic transmembrane transporter activity"/>
    <property type="evidence" value="ECO:0007669"/>
    <property type="project" value="TreeGrafter"/>
</dbReference>
<dbReference type="SUPFAM" id="SSF82714">
    <property type="entry name" value="Multidrug efflux transporter AcrB TolC docking domain, DN and DC subdomains"/>
    <property type="match status" value="2"/>
</dbReference>
<evidence type="ECO:0000256" key="1">
    <source>
        <dbReference type="SAM" id="Phobius"/>
    </source>
</evidence>
<dbReference type="Gene3D" id="3.30.70.1440">
    <property type="entry name" value="Multidrug efflux transporter AcrB pore domain"/>
    <property type="match status" value="1"/>
</dbReference>
<comment type="caution">
    <text evidence="2">The sequence shown here is derived from an EMBL/GenBank/DDBJ whole genome shotgun (WGS) entry which is preliminary data.</text>
</comment>
<reference evidence="2" key="2">
    <citation type="journal article" date="2021" name="PeerJ">
        <title>Extensive microbial diversity within the chicken gut microbiome revealed by metagenomics and culture.</title>
        <authorList>
            <person name="Gilroy R."/>
            <person name="Ravi A."/>
            <person name="Getino M."/>
            <person name="Pursley I."/>
            <person name="Horton D.L."/>
            <person name="Alikhan N.F."/>
            <person name="Baker D."/>
            <person name="Gharbi K."/>
            <person name="Hall N."/>
            <person name="Watson M."/>
            <person name="Adriaenssens E.M."/>
            <person name="Foster-Nyarko E."/>
            <person name="Jarju S."/>
            <person name="Secka A."/>
            <person name="Antonio M."/>
            <person name="Oren A."/>
            <person name="Chaudhuri R.R."/>
            <person name="La Ragione R."/>
            <person name="Hildebrand F."/>
            <person name="Pallen M.J."/>
        </authorList>
    </citation>
    <scope>NUCLEOTIDE SEQUENCE</scope>
    <source>
        <strain evidence="2">10669</strain>
    </source>
</reference>
<dbReference type="Gene3D" id="3.30.70.1320">
    <property type="entry name" value="Multidrug efflux transporter AcrB pore domain like"/>
    <property type="match status" value="1"/>
</dbReference>
<dbReference type="AlphaFoldDB" id="A0A9D1NK21"/>
<name>A0A9D1NK21_9BACT</name>
<dbReference type="PANTHER" id="PTHR32063">
    <property type="match status" value="1"/>
</dbReference>
<proteinExistence type="predicted"/>
<dbReference type="SUPFAM" id="SSF82866">
    <property type="entry name" value="Multidrug efflux transporter AcrB transmembrane domain"/>
    <property type="match status" value="2"/>
</dbReference>
<keyword evidence="1" id="KW-0472">Membrane</keyword>
<accession>A0A9D1NK21</accession>
<dbReference type="PRINTS" id="PR00702">
    <property type="entry name" value="ACRIFLAVINRP"/>
</dbReference>
<reference evidence="2" key="1">
    <citation type="submission" date="2020-10" db="EMBL/GenBank/DDBJ databases">
        <authorList>
            <person name="Gilroy R."/>
        </authorList>
    </citation>
    <scope>NUCLEOTIDE SEQUENCE</scope>
    <source>
        <strain evidence="2">10669</strain>
    </source>
</reference>
<dbReference type="Pfam" id="PF00873">
    <property type="entry name" value="ACR_tran"/>
    <property type="match status" value="1"/>
</dbReference>
<feature type="transmembrane region" description="Helical" evidence="1">
    <location>
        <begin position="484"/>
        <end position="511"/>
    </location>
</feature>
<feature type="transmembrane region" description="Helical" evidence="1">
    <location>
        <begin position="1024"/>
        <end position="1050"/>
    </location>
</feature>
<dbReference type="Gene3D" id="3.30.2090.10">
    <property type="entry name" value="Multidrug efflux transporter AcrB TolC docking domain, DN and DC subdomains"/>
    <property type="match status" value="2"/>
</dbReference>